<name>A0A7J6X5R3_THATH</name>
<dbReference type="PANTHER" id="PTHR46761">
    <property type="entry name" value="RAN GTPASE-ACTIVATING PROTEIN 1"/>
    <property type="match status" value="1"/>
</dbReference>
<keyword evidence="2" id="KW-1185">Reference proteome</keyword>
<organism evidence="1 2">
    <name type="scientific">Thalictrum thalictroides</name>
    <name type="common">Rue-anemone</name>
    <name type="synonym">Anemone thalictroides</name>
    <dbReference type="NCBI Taxonomy" id="46969"/>
    <lineage>
        <taxon>Eukaryota</taxon>
        <taxon>Viridiplantae</taxon>
        <taxon>Streptophyta</taxon>
        <taxon>Embryophyta</taxon>
        <taxon>Tracheophyta</taxon>
        <taxon>Spermatophyta</taxon>
        <taxon>Magnoliopsida</taxon>
        <taxon>Ranunculales</taxon>
        <taxon>Ranunculaceae</taxon>
        <taxon>Thalictroideae</taxon>
        <taxon>Thalictrum</taxon>
    </lineage>
</organism>
<dbReference type="InterPro" id="IPR045203">
    <property type="entry name" value="RanGAP1/2"/>
</dbReference>
<proteinExistence type="predicted"/>
<evidence type="ECO:0000313" key="2">
    <source>
        <dbReference type="Proteomes" id="UP000554482"/>
    </source>
</evidence>
<accession>A0A7J6X5R3</accession>
<reference evidence="1 2" key="1">
    <citation type="submission" date="2020-06" db="EMBL/GenBank/DDBJ databases">
        <title>Transcriptomic and genomic resources for Thalictrum thalictroides and T. hernandezii: Facilitating candidate gene discovery in an emerging model plant lineage.</title>
        <authorList>
            <person name="Arias T."/>
            <person name="Riano-Pachon D.M."/>
            <person name="Di Stilio V.S."/>
        </authorList>
    </citation>
    <scope>NUCLEOTIDE SEQUENCE [LARGE SCALE GENOMIC DNA]</scope>
    <source>
        <strain evidence="2">cv. WT478/WT964</strain>
        <tissue evidence="1">Leaves</tissue>
    </source>
</reference>
<protein>
    <submittedName>
        <fullName evidence="1">Ran gtpase-activating protein</fullName>
    </submittedName>
</protein>
<sequence>MEKVDSPCVTVFDISGGRRTFMEAEEAEEILRPLSDKGNSYSKICFSDRSFGLGAARVAEPILISLKDQLTEVDLSDFIAGRPKEEAIEVMNIFSSALEG</sequence>
<comment type="caution">
    <text evidence="1">The sequence shown here is derived from an EMBL/GenBank/DDBJ whole genome shotgun (WGS) entry which is preliminary data.</text>
</comment>
<dbReference type="AlphaFoldDB" id="A0A7J6X5R3"/>
<dbReference type="PANTHER" id="PTHR46761:SF2">
    <property type="entry name" value="RAN GTPASE-ACTIVATING PROTEIN 1"/>
    <property type="match status" value="1"/>
</dbReference>
<dbReference type="Proteomes" id="UP000554482">
    <property type="component" value="Unassembled WGS sequence"/>
</dbReference>
<evidence type="ECO:0000313" key="1">
    <source>
        <dbReference type="EMBL" id="KAF5204387.1"/>
    </source>
</evidence>
<gene>
    <name evidence="1" type="ORF">FRX31_006026</name>
</gene>
<dbReference type="GO" id="GO:0005096">
    <property type="term" value="F:GTPase activator activity"/>
    <property type="evidence" value="ECO:0007669"/>
    <property type="project" value="InterPro"/>
</dbReference>
<dbReference type="EMBL" id="JABWDY010005499">
    <property type="protein sequence ID" value="KAF5204387.1"/>
    <property type="molecule type" value="Genomic_DNA"/>
</dbReference>
<dbReference type="OrthoDB" id="120976at2759"/>